<dbReference type="InterPro" id="IPR037185">
    <property type="entry name" value="EmrE-like"/>
</dbReference>
<keyword evidence="7 8" id="KW-0472">Membrane</keyword>
<feature type="transmembrane region" description="Helical" evidence="8">
    <location>
        <begin position="7"/>
        <end position="25"/>
    </location>
</feature>
<feature type="transmembrane region" description="Helical" evidence="8">
    <location>
        <begin position="191"/>
        <end position="213"/>
    </location>
</feature>
<evidence type="ECO:0000256" key="6">
    <source>
        <dbReference type="ARBA" id="ARBA00022989"/>
    </source>
</evidence>
<evidence type="ECO:0000256" key="8">
    <source>
        <dbReference type="SAM" id="Phobius"/>
    </source>
</evidence>
<reference evidence="9 10" key="1">
    <citation type="submission" date="2024-04" db="EMBL/GenBank/DDBJ databases">
        <title>Tritrichomonas musculus Genome.</title>
        <authorList>
            <person name="Alves-Ferreira E."/>
            <person name="Grigg M."/>
            <person name="Lorenzi H."/>
            <person name="Galac M."/>
        </authorList>
    </citation>
    <scope>NUCLEOTIDE SEQUENCE [LARGE SCALE GENOMIC DNA]</scope>
    <source>
        <strain evidence="9 10">EAF2021</strain>
    </source>
</reference>
<dbReference type="EMBL" id="JAPFFF010000001">
    <property type="protein sequence ID" value="KAK8899890.1"/>
    <property type="molecule type" value="Genomic_DNA"/>
</dbReference>
<keyword evidence="4 8" id="KW-0812">Transmembrane</keyword>
<evidence type="ECO:0000313" key="9">
    <source>
        <dbReference type="EMBL" id="KAK8899890.1"/>
    </source>
</evidence>
<evidence type="ECO:0000313" key="10">
    <source>
        <dbReference type="Proteomes" id="UP001470230"/>
    </source>
</evidence>
<name>A0ABR2L965_9EUKA</name>
<feature type="transmembrane region" description="Helical" evidence="8">
    <location>
        <begin position="247"/>
        <end position="268"/>
    </location>
</feature>
<dbReference type="Proteomes" id="UP001470230">
    <property type="component" value="Unassembled WGS sequence"/>
</dbReference>
<dbReference type="SUPFAM" id="SSF103481">
    <property type="entry name" value="Multidrug resistance efflux transporter EmrE"/>
    <property type="match status" value="2"/>
</dbReference>
<feature type="transmembrane region" description="Helical" evidence="8">
    <location>
        <begin position="45"/>
        <end position="64"/>
    </location>
</feature>
<proteinExistence type="inferred from homology"/>
<dbReference type="Pfam" id="PF08449">
    <property type="entry name" value="UAA"/>
    <property type="match status" value="1"/>
</dbReference>
<accession>A0ABR2L965</accession>
<feature type="transmembrane region" description="Helical" evidence="8">
    <location>
        <begin position="274"/>
        <end position="293"/>
    </location>
</feature>
<evidence type="ECO:0000256" key="7">
    <source>
        <dbReference type="ARBA" id="ARBA00023136"/>
    </source>
</evidence>
<evidence type="ECO:0000256" key="1">
    <source>
        <dbReference type="ARBA" id="ARBA00004477"/>
    </source>
</evidence>
<keyword evidence="5" id="KW-0256">Endoplasmic reticulum</keyword>
<comment type="similarity">
    <text evidence="2">Belongs to the nucleotide-sugar transporter family. SLC35B subfamily.</text>
</comment>
<feature type="transmembrane region" description="Helical" evidence="8">
    <location>
        <begin position="130"/>
        <end position="147"/>
    </location>
</feature>
<dbReference type="Gene3D" id="1.10.3730.20">
    <property type="match status" value="1"/>
</dbReference>
<sequence>MQLRTLKLSCAIAIMYIGFLLYFMLHEELIPKKNQSEDSFNFPNFLLFFNDVCYLIAAFIAILVTRAKLPSNPFPYMLIAIPQQIGLACSNYAPKYIDYPTYQVMKSAKPLSVMLCQILIFRQSISQKKIFVVILLSIGLIIFGMNGNFGKSSYIGIILACGALFSDAMYVPMVDKLKTKGGPFVTMFYNFMWSSLIVFLIQFMEIYRAIIWIMDHRFILPKLIAFGLTGSIAQVALFAAIGMSDGLVVAIATTTRKLFTIVLSSIVFRHNLNVRQWIGVAIVFIALGIEILFKTKKQKVDPNPENNKNDVKK</sequence>
<dbReference type="InterPro" id="IPR013657">
    <property type="entry name" value="SCL35B1-4/HUT1"/>
</dbReference>
<keyword evidence="10" id="KW-1185">Reference proteome</keyword>
<evidence type="ECO:0000256" key="2">
    <source>
        <dbReference type="ARBA" id="ARBA00010694"/>
    </source>
</evidence>
<feature type="transmembrane region" description="Helical" evidence="8">
    <location>
        <begin position="219"/>
        <end position="240"/>
    </location>
</feature>
<evidence type="ECO:0000256" key="3">
    <source>
        <dbReference type="ARBA" id="ARBA00022448"/>
    </source>
</evidence>
<gene>
    <name evidence="9" type="ORF">M9Y10_002213</name>
</gene>
<comment type="subcellular location">
    <subcellularLocation>
        <location evidence="1">Endoplasmic reticulum membrane</location>
        <topology evidence="1">Multi-pass membrane protein</topology>
    </subcellularLocation>
</comment>
<evidence type="ECO:0000256" key="4">
    <source>
        <dbReference type="ARBA" id="ARBA00022692"/>
    </source>
</evidence>
<organism evidence="9 10">
    <name type="scientific">Tritrichomonas musculus</name>
    <dbReference type="NCBI Taxonomy" id="1915356"/>
    <lineage>
        <taxon>Eukaryota</taxon>
        <taxon>Metamonada</taxon>
        <taxon>Parabasalia</taxon>
        <taxon>Tritrichomonadida</taxon>
        <taxon>Tritrichomonadidae</taxon>
        <taxon>Tritrichomonas</taxon>
    </lineage>
</organism>
<keyword evidence="3" id="KW-0813">Transport</keyword>
<protein>
    <submittedName>
        <fullName evidence="9">Uncharacterized protein</fullName>
    </submittedName>
</protein>
<dbReference type="PANTHER" id="PTHR10778">
    <property type="entry name" value="SOLUTE CARRIER FAMILY 35 MEMBER B"/>
    <property type="match status" value="1"/>
</dbReference>
<dbReference type="PANTHER" id="PTHR10778:SF10">
    <property type="entry name" value="SOLUTE CARRIER FAMILY 35 MEMBER B1"/>
    <property type="match status" value="1"/>
</dbReference>
<keyword evidence="6 8" id="KW-1133">Transmembrane helix</keyword>
<evidence type="ECO:0000256" key="5">
    <source>
        <dbReference type="ARBA" id="ARBA00022824"/>
    </source>
</evidence>
<feature type="transmembrane region" description="Helical" evidence="8">
    <location>
        <begin position="153"/>
        <end position="171"/>
    </location>
</feature>
<comment type="caution">
    <text evidence="9">The sequence shown here is derived from an EMBL/GenBank/DDBJ whole genome shotgun (WGS) entry which is preliminary data.</text>
</comment>